<proteinExistence type="predicted"/>
<evidence type="ECO:0000259" key="1">
    <source>
        <dbReference type="Pfam" id="PF07238"/>
    </source>
</evidence>
<dbReference type="InterPro" id="IPR009875">
    <property type="entry name" value="PilZ_domain"/>
</dbReference>
<name>A0A1I0PY19_9FIRM</name>
<protein>
    <submittedName>
        <fullName evidence="2">PilZ domain-containing protein</fullName>
    </submittedName>
</protein>
<dbReference type="SUPFAM" id="SSF141371">
    <property type="entry name" value="PilZ domain-like"/>
    <property type="match status" value="1"/>
</dbReference>
<dbReference type="EMBL" id="FOJI01000006">
    <property type="protein sequence ID" value="SEW19304.1"/>
    <property type="molecule type" value="Genomic_DNA"/>
</dbReference>
<evidence type="ECO:0000313" key="2">
    <source>
        <dbReference type="EMBL" id="SEW19304.1"/>
    </source>
</evidence>
<evidence type="ECO:0000313" key="3">
    <source>
        <dbReference type="Proteomes" id="UP000199701"/>
    </source>
</evidence>
<dbReference type="Pfam" id="PF07238">
    <property type="entry name" value="PilZ"/>
    <property type="match status" value="1"/>
</dbReference>
<dbReference type="RefSeq" id="WP_092453231.1">
    <property type="nucleotide sequence ID" value="NZ_FOJI01000006.1"/>
</dbReference>
<gene>
    <name evidence="2" type="ORF">SAMN05421659_106112</name>
</gene>
<accession>A0A1I0PY19</accession>
<dbReference type="AlphaFoldDB" id="A0A1I0PY19"/>
<dbReference type="STRING" id="99656.SAMN05421659_106112"/>
<dbReference type="GO" id="GO:0035438">
    <property type="term" value="F:cyclic-di-GMP binding"/>
    <property type="evidence" value="ECO:0007669"/>
    <property type="project" value="InterPro"/>
</dbReference>
<reference evidence="2 3" key="1">
    <citation type="submission" date="2016-10" db="EMBL/GenBank/DDBJ databases">
        <authorList>
            <person name="de Groot N.N."/>
        </authorList>
    </citation>
    <scope>NUCLEOTIDE SEQUENCE [LARGE SCALE GENOMIC DNA]</scope>
    <source>
        <strain evidence="2 3">DSM 9179</strain>
    </source>
</reference>
<organism evidence="2 3">
    <name type="scientific">[Clostridium] fimetarium</name>
    <dbReference type="NCBI Taxonomy" id="99656"/>
    <lineage>
        <taxon>Bacteria</taxon>
        <taxon>Bacillati</taxon>
        <taxon>Bacillota</taxon>
        <taxon>Clostridia</taxon>
        <taxon>Lachnospirales</taxon>
        <taxon>Lachnospiraceae</taxon>
    </lineage>
</organism>
<sequence length="218" mass="25137">MRLSQLVQNSNLVLEININNQHLEFESTVITKIGDYILIEPVRVSGKVVNFEIGNVLVDMLLIRRDKKPVAWKRVLLKNVIYKNKTYYKVIPTGDGFEINRRNAFRLSVEVKGVVQVGTNSVPMDVILKDISQNGFLFVSKDIIDRPLKSIVRLVFIDLNKSLNLNGLLVRKERINQSKYFYGCVLNIKNQFLSQYMNDKNADMLSKQSIVITNRKTF</sequence>
<keyword evidence="3" id="KW-1185">Reference proteome</keyword>
<feature type="domain" description="PilZ" evidence="1">
    <location>
        <begin position="100"/>
        <end position="186"/>
    </location>
</feature>
<dbReference type="Proteomes" id="UP000199701">
    <property type="component" value="Unassembled WGS sequence"/>
</dbReference>
<dbReference type="OrthoDB" id="2055042at2"/>